<gene>
    <name evidence="1" type="ORF">NRB20_54070</name>
</gene>
<dbReference type="RefSeq" id="WP_153413812.1">
    <property type="nucleotide sequence ID" value="NZ_WEGK01000013.1"/>
</dbReference>
<keyword evidence="2" id="KW-1185">Reference proteome</keyword>
<protein>
    <submittedName>
        <fullName evidence="1">Uncharacterized protein</fullName>
    </submittedName>
</protein>
<dbReference type="EMBL" id="WEGK01000013">
    <property type="protein sequence ID" value="MQY22292.1"/>
    <property type="molecule type" value="Genomic_DNA"/>
</dbReference>
<proteinExistence type="predicted"/>
<accession>A0A7K0DAD8</accession>
<organism evidence="1 2">
    <name type="scientific">Nocardia macrotermitis</name>
    <dbReference type="NCBI Taxonomy" id="2585198"/>
    <lineage>
        <taxon>Bacteria</taxon>
        <taxon>Bacillati</taxon>
        <taxon>Actinomycetota</taxon>
        <taxon>Actinomycetes</taxon>
        <taxon>Mycobacteriales</taxon>
        <taxon>Nocardiaceae</taxon>
        <taxon>Nocardia</taxon>
    </lineage>
</organism>
<name>A0A7K0DAD8_9NOCA</name>
<dbReference type="Proteomes" id="UP000438448">
    <property type="component" value="Unassembled WGS sequence"/>
</dbReference>
<reference evidence="1 2" key="1">
    <citation type="submission" date="2019-10" db="EMBL/GenBank/DDBJ databases">
        <title>Nocardia macrotermitis sp. nov. and Nocardia aurantia sp. nov., isolated from the gut of fungus growing-termite Macrotermes natalensis.</title>
        <authorList>
            <person name="Benndorf R."/>
            <person name="Schwitalla J."/>
            <person name="Martin K."/>
            <person name="De Beer W."/>
            <person name="Kaster A.-K."/>
            <person name="Vollmers J."/>
            <person name="Poulsen M."/>
            <person name="Beemelmanns C."/>
        </authorList>
    </citation>
    <scope>NUCLEOTIDE SEQUENCE [LARGE SCALE GENOMIC DNA]</scope>
    <source>
        <strain evidence="1 2">RB20</strain>
    </source>
</reference>
<comment type="caution">
    <text evidence="1">The sequence shown here is derived from an EMBL/GenBank/DDBJ whole genome shotgun (WGS) entry which is preliminary data.</text>
</comment>
<dbReference type="AlphaFoldDB" id="A0A7K0DAD8"/>
<evidence type="ECO:0000313" key="2">
    <source>
        <dbReference type="Proteomes" id="UP000438448"/>
    </source>
</evidence>
<evidence type="ECO:0000313" key="1">
    <source>
        <dbReference type="EMBL" id="MQY22292.1"/>
    </source>
</evidence>
<sequence>MSDKPTQRTRLTIAIELTKFTDTDVDTDSDDLSIYNDWSEPETRLDT</sequence>